<dbReference type="RefSeq" id="WP_189266672.1">
    <property type="nucleotide sequence ID" value="NZ_BMML01000018.1"/>
</dbReference>
<sequence>MNAALPEAETPEPKPAVRWEAHEHRDAEYARLLIMLFGPKVTECLDPGNGSVPDAEIRDSPPPRKPHV</sequence>
<comment type="caution">
    <text evidence="2">The sequence shown here is derived from an EMBL/GenBank/DDBJ whole genome shotgun (WGS) entry which is preliminary data.</text>
</comment>
<proteinExistence type="predicted"/>
<evidence type="ECO:0000256" key="1">
    <source>
        <dbReference type="SAM" id="MobiDB-lite"/>
    </source>
</evidence>
<protein>
    <submittedName>
        <fullName evidence="2">Uncharacterized protein</fullName>
    </submittedName>
</protein>
<organism evidence="2 3">
    <name type="scientific">Streptomyces fuscichromogenes</name>
    <dbReference type="NCBI Taxonomy" id="1324013"/>
    <lineage>
        <taxon>Bacteria</taxon>
        <taxon>Bacillati</taxon>
        <taxon>Actinomycetota</taxon>
        <taxon>Actinomycetes</taxon>
        <taxon>Kitasatosporales</taxon>
        <taxon>Streptomycetaceae</taxon>
        <taxon>Streptomyces</taxon>
    </lineage>
</organism>
<name>A0A917XJ96_9ACTN</name>
<feature type="region of interest" description="Disordered" evidence="1">
    <location>
        <begin position="45"/>
        <end position="68"/>
    </location>
</feature>
<gene>
    <name evidence="2" type="ORF">GCM10011578_067580</name>
</gene>
<evidence type="ECO:0000313" key="3">
    <source>
        <dbReference type="Proteomes" id="UP000653411"/>
    </source>
</evidence>
<reference evidence="2" key="1">
    <citation type="journal article" date="2014" name="Int. J. Syst. Evol. Microbiol.">
        <title>Complete genome sequence of Corynebacterium casei LMG S-19264T (=DSM 44701T), isolated from a smear-ripened cheese.</title>
        <authorList>
            <consortium name="US DOE Joint Genome Institute (JGI-PGF)"/>
            <person name="Walter F."/>
            <person name="Albersmeier A."/>
            <person name="Kalinowski J."/>
            <person name="Ruckert C."/>
        </authorList>
    </citation>
    <scope>NUCLEOTIDE SEQUENCE</scope>
    <source>
        <strain evidence="2">CGMCC 4.7110</strain>
    </source>
</reference>
<dbReference type="AlphaFoldDB" id="A0A917XJ96"/>
<reference evidence="2" key="2">
    <citation type="submission" date="2020-09" db="EMBL/GenBank/DDBJ databases">
        <authorList>
            <person name="Sun Q."/>
            <person name="Zhou Y."/>
        </authorList>
    </citation>
    <scope>NUCLEOTIDE SEQUENCE</scope>
    <source>
        <strain evidence="2">CGMCC 4.7110</strain>
    </source>
</reference>
<keyword evidence="3" id="KW-1185">Reference proteome</keyword>
<evidence type="ECO:0000313" key="2">
    <source>
        <dbReference type="EMBL" id="GGN30455.1"/>
    </source>
</evidence>
<dbReference type="Proteomes" id="UP000653411">
    <property type="component" value="Unassembled WGS sequence"/>
</dbReference>
<feature type="region of interest" description="Disordered" evidence="1">
    <location>
        <begin position="1"/>
        <end position="20"/>
    </location>
</feature>
<dbReference type="EMBL" id="BMML01000018">
    <property type="protein sequence ID" value="GGN30455.1"/>
    <property type="molecule type" value="Genomic_DNA"/>
</dbReference>
<accession>A0A917XJ96</accession>
<feature type="compositionally biased region" description="Basic and acidic residues" evidence="1">
    <location>
        <begin position="11"/>
        <end position="20"/>
    </location>
</feature>